<comment type="caution">
    <text evidence="1">The sequence shown here is derived from an EMBL/GenBank/DDBJ whole genome shotgun (WGS) entry which is preliminary data.</text>
</comment>
<evidence type="ECO:0000313" key="1">
    <source>
        <dbReference type="EMBL" id="GBN32415.1"/>
    </source>
</evidence>
<reference evidence="1 2" key="1">
    <citation type="journal article" date="2019" name="Sci. Rep.">
        <title>Orb-weaving spider Araneus ventricosus genome elucidates the spidroin gene catalogue.</title>
        <authorList>
            <person name="Kono N."/>
            <person name="Nakamura H."/>
            <person name="Ohtoshi R."/>
            <person name="Moran D.A.P."/>
            <person name="Shinohara A."/>
            <person name="Yoshida Y."/>
            <person name="Fujiwara M."/>
            <person name="Mori M."/>
            <person name="Tomita M."/>
            <person name="Arakawa K."/>
        </authorList>
    </citation>
    <scope>NUCLEOTIDE SEQUENCE [LARGE SCALE GENOMIC DNA]</scope>
</reference>
<dbReference type="Proteomes" id="UP000499080">
    <property type="component" value="Unassembled WGS sequence"/>
</dbReference>
<name>A0A4Y2MZB8_ARAVE</name>
<organism evidence="1 2">
    <name type="scientific">Araneus ventricosus</name>
    <name type="common">Orbweaver spider</name>
    <name type="synonym">Epeira ventricosa</name>
    <dbReference type="NCBI Taxonomy" id="182803"/>
    <lineage>
        <taxon>Eukaryota</taxon>
        <taxon>Metazoa</taxon>
        <taxon>Ecdysozoa</taxon>
        <taxon>Arthropoda</taxon>
        <taxon>Chelicerata</taxon>
        <taxon>Arachnida</taxon>
        <taxon>Araneae</taxon>
        <taxon>Araneomorphae</taxon>
        <taxon>Entelegynae</taxon>
        <taxon>Araneoidea</taxon>
        <taxon>Araneidae</taxon>
        <taxon>Araneus</taxon>
    </lineage>
</organism>
<accession>A0A4Y2MZB8</accession>
<sequence>MRHLDIVNINIVSVPNNNCNISFTLCFKPAIHFTDKLDILEHENEKAIKIYGNQPNGLWWLEFQSGLKSERKVKGTLKEASEKNKALRRLKPRFEGSIN</sequence>
<gene>
    <name evidence="1" type="ORF">AVEN_169510_1</name>
</gene>
<evidence type="ECO:0000313" key="2">
    <source>
        <dbReference type="Proteomes" id="UP000499080"/>
    </source>
</evidence>
<protein>
    <submittedName>
        <fullName evidence="1">Uncharacterized protein</fullName>
    </submittedName>
</protein>
<proteinExistence type="predicted"/>
<keyword evidence="2" id="KW-1185">Reference proteome</keyword>
<dbReference type="EMBL" id="BGPR01008235">
    <property type="protein sequence ID" value="GBN32415.1"/>
    <property type="molecule type" value="Genomic_DNA"/>
</dbReference>
<dbReference type="AlphaFoldDB" id="A0A4Y2MZB8"/>